<proteinExistence type="inferred from homology"/>
<feature type="compositionally biased region" description="Low complexity" evidence="9">
    <location>
        <begin position="411"/>
        <end position="423"/>
    </location>
</feature>
<evidence type="ECO:0000256" key="3">
    <source>
        <dbReference type="ARBA" id="ARBA00023125"/>
    </source>
</evidence>
<evidence type="ECO:0000256" key="6">
    <source>
        <dbReference type="ARBA" id="ARBA00068818"/>
    </source>
</evidence>
<comment type="similarity">
    <text evidence="8">Belongs to the HSF family.</text>
</comment>
<evidence type="ECO:0000313" key="11">
    <source>
        <dbReference type="EMBL" id="QBM89228.1"/>
    </source>
</evidence>
<dbReference type="FunFam" id="1.10.10.10:FF:000027">
    <property type="entry name" value="Heat shock transcription factor 1"/>
    <property type="match status" value="1"/>
</dbReference>
<name>A0A4P6XSV2_9ASCO</name>
<organism evidence="11 12">
    <name type="scientific">Metschnikowia aff. pulcherrima</name>
    <dbReference type="NCBI Taxonomy" id="2163413"/>
    <lineage>
        <taxon>Eukaryota</taxon>
        <taxon>Fungi</taxon>
        <taxon>Dikarya</taxon>
        <taxon>Ascomycota</taxon>
        <taxon>Saccharomycotina</taxon>
        <taxon>Pichiomycetes</taxon>
        <taxon>Metschnikowiaceae</taxon>
        <taxon>Metschnikowia</taxon>
    </lineage>
</organism>
<evidence type="ECO:0000256" key="1">
    <source>
        <dbReference type="ARBA" id="ARBA00004123"/>
    </source>
</evidence>
<evidence type="ECO:0000256" key="4">
    <source>
        <dbReference type="ARBA" id="ARBA00023163"/>
    </source>
</evidence>
<dbReference type="PRINTS" id="PR00056">
    <property type="entry name" value="HSFDOMAIN"/>
</dbReference>
<feature type="domain" description="HSF-type DNA-binding" evidence="10">
    <location>
        <begin position="120"/>
        <end position="144"/>
    </location>
</feature>
<dbReference type="Pfam" id="PF00447">
    <property type="entry name" value="HSF_DNA-bind"/>
    <property type="match status" value="1"/>
</dbReference>
<feature type="region of interest" description="Disordered" evidence="9">
    <location>
        <begin position="403"/>
        <end position="423"/>
    </location>
</feature>
<keyword evidence="12" id="KW-1185">Reference proteome</keyword>
<dbReference type="InterPro" id="IPR000232">
    <property type="entry name" value="HSF_DNA-bd"/>
</dbReference>
<dbReference type="GO" id="GO:0043565">
    <property type="term" value="F:sequence-specific DNA binding"/>
    <property type="evidence" value="ECO:0007669"/>
    <property type="project" value="InterPro"/>
</dbReference>
<dbReference type="Gene3D" id="1.10.10.10">
    <property type="entry name" value="Winged helix-like DNA-binding domain superfamily/Winged helix DNA-binding domain"/>
    <property type="match status" value="1"/>
</dbReference>
<gene>
    <name evidence="11" type="primary">MPUL0D02920</name>
    <name evidence="11" type="ORF">METSCH_D02920</name>
</gene>
<dbReference type="GO" id="GO:0005634">
    <property type="term" value="C:nucleus"/>
    <property type="evidence" value="ECO:0007669"/>
    <property type="project" value="UniProtKB-SubCell"/>
</dbReference>
<feature type="region of interest" description="Disordered" evidence="9">
    <location>
        <begin position="1"/>
        <end position="77"/>
    </location>
</feature>
<feature type="compositionally biased region" description="Polar residues" evidence="9">
    <location>
        <begin position="619"/>
        <end position="630"/>
    </location>
</feature>
<dbReference type="EMBL" id="CP034459">
    <property type="protein sequence ID" value="QBM89228.1"/>
    <property type="molecule type" value="Genomic_DNA"/>
</dbReference>
<evidence type="ECO:0000256" key="2">
    <source>
        <dbReference type="ARBA" id="ARBA00023015"/>
    </source>
</evidence>
<dbReference type="AlphaFoldDB" id="A0A4P6XSV2"/>
<evidence type="ECO:0000256" key="7">
    <source>
        <dbReference type="ARBA" id="ARBA00084017"/>
    </source>
</evidence>
<feature type="region of interest" description="Disordered" evidence="9">
    <location>
        <begin position="609"/>
        <end position="630"/>
    </location>
</feature>
<dbReference type="Proteomes" id="UP000292447">
    <property type="component" value="Chromosome IV"/>
</dbReference>
<keyword evidence="4" id="KW-0804">Transcription</keyword>
<keyword evidence="5" id="KW-0539">Nucleus</keyword>
<dbReference type="PANTHER" id="PTHR10015:SF396">
    <property type="entry name" value="FLOCCULATION SUPPRESSION PROTEIN"/>
    <property type="match status" value="1"/>
</dbReference>
<feature type="compositionally biased region" description="Low complexity" evidence="9">
    <location>
        <begin position="61"/>
        <end position="77"/>
    </location>
</feature>
<evidence type="ECO:0000256" key="9">
    <source>
        <dbReference type="SAM" id="MobiDB-lite"/>
    </source>
</evidence>
<accession>A0A4P6XSV2</accession>
<dbReference type="InterPro" id="IPR036388">
    <property type="entry name" value="WH-like_DNA-bd_sf"/>
</dbReference>
<dbReference type="STRING" id="2163413.A0A4P6XSV2"/>
<keyword evidence="3 11" id="KW-0238">DNA-binding</keyword>
<dbReference type="PANTHER" id="PTHR10015">
    <property type="entry name" value="HEAT SHOCK TRANSCRIPTION FACTOR"/>
    <property type="match status" value="1"/>
</dbReference>
<dbReference type="PROSITE" id="PS00434">
    <property type="entry name" value="HSF_DOMAIN"/>
    <property type="match status" value="1"/>
</dbReference>
<dbReference type="SUPFAM" id="SSF46785">
    <property type="entry name" value="Winged helix' DNA-binding domain"/>
    <property type="match status" value="1"/>
</dbReference>
<evidence type="ECO:0000256" key="5">
    <source>
        <dbReference type="ARBA" id="ARBA00023242"/>
    </source>
</evidence>
<evidence type="ECO:0000313" key="12">
    <source>
        <dbReference type="Proteomes" id="UP000292447"/>
    </source>
</evidence>
<reference evidence="12" key="1">
    <citation type="submission" date="2019-03" db="EMBL/GenBank/DDBJ databases">
        <title>Snf2 controls pulcherriminic acid biosynthesis and connects pigmentation and antifungal activity of the yeast Metschnikowia pulcherrima.</title>
        <authorList>
            <person name="Gore-Lloyd D."/>
            <person name="Sumann I."/>
            <person name="Brachmann A.O."/>
            <person name="Schneeberger K."/>
            <person name="Ortiz-Merino R.A."/>
            <person name="Moreno-Beltran M."/>
            <person name="Schlaefli M."/>
            <person name="Kirner P."/>
            <person name="Santos Kron A."/>
            <person name="Wolfe K.H."/>
            <person name="Piel J."/>
            <person name="Ahrens C.H."/>
            <person name="Henk D."/>
            <person name="Freimoser F.M."/>
        </authorList>
    </citation>
    <scope>NUCLEOTIDE SEQUENCE [LARGE SCALE GENOMIC DNA]</scope>
    <source>
        <strain evidence="12">APC 1.2</strain>
    </source>
</reference>
<evidence type="ECO:0000256" key="8">
    <source>
        <dbReference type="RuleBase" id="RU004020"/>
    </source>
</evidence>
<keyword evidence="2" id="KW-0805">Transcription regulation</keyword>
<comment type="subcellular location">
    <subcellularLocation>
        <location evidence="1">Nucleus</location>
    </subcellularLocation>
</comment>
<evidence type="ECO:0000259" key="10">
    <source>
        <dbReference type="PROSITE" id="PS00434"/>
    </source>
</evidence>
<dbReference type="GO" id="GO:0003700">
    <property type="term" value="F:DNA-binding transcription factor activity"/>
    <property type="evidence" value="ECO:0007669"/>
    <property type="project" value="InterPro"/>
</dbReference>
<dbReference type="InterPro" id="IPR036390">
    <property type="entry name" value="WH_DNA-bd_sf"/>
</dbReference>
<dbReference type="SMART" id="SM00415">
    <property type="entry name" value="HSF"/>
    <property type="match status" value="1"/>
</dbReference>
<sequence length="690" mass="76107">MASSTSLNGTAPYGKQHGNEAHNPNGMLHPGSYIPRGALIDPNHPGSRDLAGNTTNHDLSGRSGNNSPSTGTSSSGKSQTVFIHKLFDMLEDPSLSHLIWWSPTQDSFCLYPGEEFLNVLAQYFKHTNIASFIRQLNMYGFHKVNDNFQADEKHLAEVQQSQQTRWEFRHLANHFRKGDIESLNLIKRKSLKVMSSHKEIVSLKTLPPTLSAPVAEEKPKNESPSLEQYHLSVYQQLWNQLGVPGAPGAPGRATTTKEPQRQSSVYNPVMGQYYPVYAQGVGLPHLPNSPALSDQPMNSPSYFLHLPLHPVLQPLLRQTSVQTPALSVDLSMNFRLIELNTAVNSLKSAYLDLLARHEALSAQHEKGQADLLQLTEIVEKMSQKDAGVKREEIDRKVAKTPVNKVLSPGHDSMSPTTTAPSSTDLASFKHQLKSKITGVPESRKQQSYHLNDSGARALVPGIVPQPYPLNPNYTLYNDGILRQLNVAPEEPLGRPHAHRQVSVMDPLQPAPSSQTRGAAPAQPPAQPGTETKNMDENNHEPPQVAVPPYVQAYQPFAPAHAYYQHMVHDGQLRTSSLPVMLHPLPQRLAAGTPQRHSLNSLVHYRSEEDPKGVAANPSGVANASAVTSRPSTALKEPLPITRALLEDNPLKKQLPSMEELNKLLRSGSPGRKFSLYGDDEEALKRRKIDE</sequence>
<feature type="region of interest" description="Disordered" evidence="9">
    <location>
        <begin position="506"/>
        <end position="544"/>
    </location>
</feature>
<protein>
    <recommendedName>
        <fullName evidence="6">Heat shock transcription factor</fullName>
    </recommendedName>
    <alternativeName>
        <fullName evidence="7">Heat shock factor protein</fullName>
    </alternativeName>
</protein>